<organism evidence="6 7">
    <name type="scientific">Mesosutterella porci</name>
    <dbReference type="NCBI Taxonomy" id="2915351"/>
    <lineage>
        <taxon>Bacteria</taxon>
        <taxon>Pseudomonadati</taxon>
        <taxon>Pseudomonadota</taxon>
        <taxon>Betaproteobacteria</taxon>
        <taxon>Burkholderiales</taxon>
        <taxon>Sutterellaceae</taxon>
        <taxon>Mesosutterella</taxon>
    </lineage>
</organism>
<dbReference type="RefSeq" id="WP_237979228.1">
    <property type="nucleotide sequence ID" value="NZ_JAKNCT010000010.1"/>
</dbReference>
<name>A0ABS9MSA1_9BURK</name>
<keyword evidence="1" id="KW-0285">Flavoprotein</keyword>
<sequence length="216" mass="23373">MEFAELVKARHSVRLFRPDPVPAEVLRSIVRDAQRAPSTVNAQDWRVWIAVGGALEAIRSEYQARTSRNEPRRPDFPPTSGAGWSAAARARQKAFSASRTAAGLNAVKMASQAQLFHAPAVAYITIPDPANLWAVLDAGGFEAMFLLSAANHGLGAVPAYNLVTWPGPVKSVLGIPESEKLAIGIALGYEEDCPLNRFRSSRAPLEDFLVIRDEAA</sequence>
<dbReference type="SUPFAM" id="SSF55469">
    <property type="entry name" value="FMN-dependent nitroreductase-like"/>
    <property type="match status" value="1"/>
</dbReference>
<dbReference type="InterPro" id="IPR029479">
    <property type="entry name" value="Nitroreductase"/>
</dbReference>
<dbReference type="PANTHER" id="PTHR23026">
    <property type="entry name" value="NADPH NITROREDUCTASE"/>
    <property type="match status" value="1"/>
</dbReference>
<dbReference type="Proteomes" id="UP001297600">
    <property type="component" value="Unassembled WGS sequence"/>
</dbReference>
<evidence type="ECO:0000313" key="7">
    <source>
        <dbReference type="Proteomes" id="UP001297600"/>
    </source>
</evidence>
<evidence type="ECO:0000256" key="3">
    <source>
        <dbReference type="ARBA" id="ARBA00023002"/>
    </source>
</evidence>
<keyword evidence="3" id="KW-0560">Oxidoreductase</keyword>
<feature type="domain" description="Nitroreductase" evidence="5">
    <location>
        <begin position="7"/>
        <end position="189"/>
    </location>
</feature>
<evidence type="ECO:0000256" key="2">
    <source>
        <dbReference type="ARBA" id="ARBA00022643"/>
    </source>
</evidence>
<comment type="caution">
    <text evidence="6">The sequence shown here is derived from an EMBL/GenBank/DDBJ whole genome shotgun (WGS) entry which is preliminary data.</text>
</comment>
<evidence type="ECO:0000256" key="4">
    <source>
        <dbReference type="SAM" id="MobiDB-lite"/>
    </source>
</evidence>
<evidence type="ECO:0000259" key="5">
    <source>
        <dbReference type="Pfam" id="PF00881"/>
    </source>
</evidence>
<dbReference type="Gene3D" id="3.40.109.10">
    <property type="entry name" value="NADH Oxidase"/>
    <property type="match status" value="1"/>
</dbReference>
<dbReference type="CDD" id="cd02136">
    <property type="entry name" value="PnbA_NfnB-like"/>
    <property type="match status" value="1"/>
</dbReference>
<proteinExistence type="predicted"/>
<protein>
    <submittedName>
        <fullName evidence="6">Nitroreductase</fullName>
    </submittedName>
</protein>
<keyword evidence="7" id="KW-1185">Reference proteome</keyword>
<dbReference type="Pfam" id="PF00881">
    <property type="entry name" value="Nitroreductase"/>
    <property type="match status" value="1"/>
</dbReference>
<dbReference type="EMBL" id="JAKNCT010000010">
    <property type="protein sequence ID" value="MCG5031494.1"/>
    <property type="molecule type" value="Genomic_DNA"/>
</dbReference>
<accession>A0ABS9MSA1</accession>
<dbReference type="InterPro" id="IPR000415">
    <property type="entry name" value="Nitroreductase-like"/>
</dbReference>
<reference evidence="6 7" key="1">
    <citation type="submission" date="2022-02" db="EMBL/GenBank/DDBJ databases">
        <title>Mesosutterella porci, a novel member of the family Sutterellaceae from pig feces.</title>
        <authorList>
            <person name="Wylensek D."/>
            <person name="Clavel T."/>
        </authorList>
    </citation>
    <scope>NUCLEOTIDE SEQUENCE [LARGE SCALE GENOMIC DNA]</scope>
    <source>
        <strain evidence="7">oilRF-744-wt-GAM-9</strain>
    </source>
</reference>
<evidence type="ECO:0000313" key="6">
    <source>
        <dbReference type="EMBL" id="MCG5031494.1"/>
    </source>
</evidence>
<gene>
    <name evidence="6" type="ORF">MAF45_08575</name>
</gene>
<evidence type="ECO:0000256" key="1">
    <source>
        <dbReference type="ARBA" id="ARBA00022630"/>
    </source>
</evidence>
<dbReference type="PANTHER" id="PTHR23026:SF90">
    <property type="entry name" value="IODOTYROSINE DEIODINASE 1"/>
    <property type="match status" value="1"/>
</dbReference>
<dbReference type="InterPro" id="IPR050627">
    <property type="entry name" value="Nitroreductase/BluB"/>
</dbReference>
<feature type="region of interest" description="Disordered" evidence="4">
    <location>
        <begin position="63"/>
        <end position="83"/>
    </location>
</feature>
<keyword evidence="2" id="KW-0288">FMN</keyword>